<dbReference type="PATRIC" id="fig|1056511.3.peg.767"/>
<evidence type="ECO:0000313" key="2">
    <source>
        <dbReference type="Proteomes" id="UP000011134"/>
    </source>
</evidence>
<comment type="caution">
    <text evidence="1">The sequence shown here is derived from an EMBL/GenBank/DDBJ whole genome shotgun (WGS) entry which is preliminary data.</text>
</comment>
<keyword evidence="2" id="KW-1185">Reference proteome</keyword>
<dbReference type="AlphaFoldDB" id="L8JID1"/>
<evidence type="ECO:0000313" key="1">
    <source>
        <dbReference type="EMBL" id="ELR67197.1"/>
    </source>
</evidence>
<gene>
    <name evidence="1" type="ORF">C942_02705</name>
</gene>
<proteinExistence type="predicted"/>
<protein>
    <submittedName>
        <fullName evidence="1">Uncharacterized protein</fullName>
    </submittedName>
</protein>
<organism evidence="1 2">
    <name type="scientific">Photobacterium marinum</name>
    <dbReference type="NCBI Taxonomy" id="1056511"/>
    <lineage>
        <taxon>Bacteria</taxon>
        <taxon>Pseudomonadati</taxon>
        <taxon>Pseudomonadota</taxon>
        <taxon>Gammaproteobacteria</taxon>
        <taxon>Vibrionales</taxon>
        <taxon>Vibrionaceae</taxon>
        <taxon>Photobacterium</taxon>
    </lineage>
</organism>
<dbReference type="EMBL" id="AMZO01000003">
    <property type="protein sequence ID" value="ELR67197.1"/>
    <property type="molecule type" value="Genomic_DNA"/>
</dbReference>
<reference evidence="1 2" key="1">
    <citation type="submission" date="2012-12" db="EMBL/GenBank/DDBJ databases">
        <title>Genome Assembly of Photobacterium sp. AK15.</title>
        <authorList>
            <person name="Khatri I."/>
            <person name="Vaidya B."/>
            <person name="Srinivas T.N.R."/>
            <person name="Subramanian S."/>
            <person name="Pinnaka A."/>
        </authorList>
    </citation>
    <scope>NUCLEOTIDE SEQUENCE [LARGE SCALE GENOMIC DNA]</scope>
    <source>
        <strain evidence="1 2">AK15</strain>
    </source>
</reference>
<dbReference type="Proteomes" id="UP000011134">
    <property type="component" value="Unassembled WGS sequence"/>
</dbReference>
<sequence>MSQKEPHIKLDLMVVRLHMATQCVVSLQKISDKFHDKITTNSFLTTA</sequence>
<accession>L8JID1</accession>
<name>L8JID1_9GAMM</name>